<comment type="caution">
    <text evidence="13">The sequence shown here is derived from an EMBL/GenBank/DDBJ whole genome shotgun (WGS) entry which is preliminary data.</text>
</comment>
<dbReference type="SUPFAM" id="SSF53067">
    <property type="entry name" value="Actin-like ATPase domain"/>
    <property type="match status" value="2"/>
</dbReference>
<comment type="similarity">
    <text evidence="3">Belongs to the GppA/Ppx family.</text>
</comment>
<dbReference type="Gene3D" id="1.10.3210.10">
    <property type="entry name" value="Hypothetical protein af1432"/>
    <property type="match status" value="1"/>
</dbReference>
<evidence type="ECO:0000256" key="9">
    <source>
        <dbReference type="ARBA" id="ARBA00023136"/>
    </source>
</evidence>
<dbReference type="PANTHER" id="PTHR30005:SF14">
    <property type="entry name" value="EXOPOLYPHOSPHATASE"/>
    <property type="match status" value="1"/>
</dbReference>
<dbReference type="InterPro" id="IPR030673">
    <property type="entry name" value="PyroPPase_GppA_Ppx"/>
</dbReference>
<organism evidence="13 14">
    <name type="scientific">Sedimenticola selenatireducens</name>
    <dbReference type="NCBI Taxonomy" id="191960"/>
    <lineage>
        <taxon>Bacteria</taxon>
        <taxon>Pseudomonadati</taxon>
        <taxon>Pseudomonadota</taxon>
        <taxon>Gammaproteobacteria</taxon>
        <taxon>Chromatiales</taxon>
        <taxon>Sedimenticolaceae</taxon>
        <taxon>Sedimenticola</taxon>
    </lineage>
</organism>
<dbReference type="Gene3D" id="3.30.420.150">
    <property type="entry name" value="Exopolyphosphatase. Domain 2"/>
    <property type="match status" value="1"/>
</dbReference>
<dbReference type="FunFam" id="3.30.420.150:FF:000001">
    <property type="entry name" value="Guanosine-5'-triphosphate,3'-diphosphate pyrophosphatase"/>
    <property type="match status" value="1"/>
</dbReference>
<comment type="subunit">
    <text evidence="4">Homodimer.</text>
</comment>
<feature type="domain" description="Ppx/GppA phosphatase N-terminal" evidence="11">
    <location>
        <begin position="28"/>
        <end position="313"/>
    </location>
</feature>
<dbReference type="EC" id="3.6.1.11" evidence="5"/>
<evidence type="ECO:0000313" key="13">
    <source>
        <dbReference type="EMBL" id="PLX61133.1"/>
    </source>
</evidence>
<proteinExistence type="inferred from homology"/>
<evidence type="ECO:0000313" key="14">
    <source>
        <dbReference type="Proteomes" id="UP000235015"/>
    </source>
</evidence>
<evidence type="ECO:0000256" key="1">
    <source>
        <dbReference type="ARBA" id="ARBA00001946"/>
    </source>
</evidence>
<dbReference type="GO" id="GO:0005886">
    <property type="term" value="C:plasma membrane"/>
    <property type="evidence" value="ECO:0007669"/>
    <property type="project" value="UniProtKB-SubCell"/>
</dbReference>
<dbReference type="InterPro" id="IPR048950">
    <property type="entry name" value="Ppx_GppA_C"/>
</dbReference>
<dbReference type="InterPro" id="IPR043129">
    <property type="entry name" value="ATPase_NBD"/>
</dbReference>
<dbReference type="InterPro" id="IPR022371">
    <property type="entry name" value="Exopolyphosphatase"/>
</dbReference>
<evidence type="ECO:0000256" key="8">
    <source>
        <dbReference type="ARBA" id="ARBA00022801"/>
    </source>
</evidence>
<evidence type="ECO:0000256" key="10">
    <source>
        <dbReference type="ARBA" id="ARBA00047607"/>
    </source>
</evidence>
<gene>
    <name evidence="13" type="primary">ppx</name>
    <name evidence="13" type="ORF">C0630_12085</name>
</gene>
<evidence type="ECO:0000256" key="2">
    <source>
        <dbReference type="ARBA" id="ARBA00004202"/>
    </source>
</evidence>
<dbReference type="GO" id="GO:0004309">
    <property type="term" value="F:exopolyphosphatase activity"/>
    <property type="evidence" value="ECO:0007669"/>
    <property type="project" value="UniProtKB-EC"/>
</dbReference>
<sequence length="506" mass="56474">MLRYIANIANLSDTVAAVDLGSNSFHMIVAKVDNGNFQVIDRLREMVRLGAGLQENKELTPETEARALDCLERFGQRLKSLPHGSVRAVGTSALRQVRNSTRFLAEAEAVLGHPIEIIAGREEARLVYLGVAHGLAAGNERRLVIDIGGGSTELIVGDGFQPRRTESIHMGCVNMTRWHFSDGNISAEAMRSAELNGALEMLPVKNEYRSAGWEVAVGASGTIRAINKVVQAAGWTGEQEGITYQALKKLRNVLIETGHVDNIQLEGLSSERKAVFAGGVAVLRAVFKALNISQLKVSDKALREGLIYEMLGRTQYEDVRESTVRALCRRYDVDMEHANRVESTARSLFNQAADAWQLREGEYIDMLCWATRLHEIGLTVSHSQYHKHGAYLIANSDMQGFSRQEQRVLSALIRGHRRKFPFDVFNELPQDISLTTLRLCILLRLSVLLHRARSAATLVKVAIEVVDNHLKLTFPHHWLTTHTLPRAELEQEARQLMGRGFELQFS</sequence>
<dbReference type="RefSeq" id="WP_273439724.1">
    <property type="nucleotide sequence ID" value="NZ_PKUN01000021.1"/>
</dbReference>
<dbReference type="InterPro" id="IPR050273">
    <property type="entry name" value="GppA/Ppx_hydrolase"/>
</dbReference>
<dbReference type="Pfam" id="PF21447">
    <property type="entry name" value="Ppx-GppA_III"/>
    <property type="match status" value="1"/>
</dbReference>
<evidence type="ECO:0000259" key="12">
    <source>
        <dbReference type="Pfam" id="PF21447"/>
    </source>
</evidence>
<evidence type="ECO:0000256" key="5">
    <source>
        <dbReference type="ARBA" id="ARBA00012451"/>
    </source>
</evidence>
<comment type="cofactor">
    <cofactor evidence="1">
        <name>Mg(2+)</name>
        <dbReference type="ChEBI" id="CHEBI:18420"/>
    </cofactor>
</comment>
<dbReference type="AlphaFoldDB" id="A0A2N6CVD0"/>
<keyword evidence="7" id="KW-1003">Cell membrane</keyword>
<accession>A0A2N6CVD0</accession>
<evidence type="ECO:0000256" key="6">
    <source>
        <dbReference type="ARBA" id="ARBA00020416"/>
    </source>
</evidence>
<evidence type="ECO:0000256" key="7">
    <source>
        <dbReference type="ARBA" id="ARBA00022475"/>
    </source>
</evidence>
<keyword evidence="9" id="KW-0472">Membrane</keyword>
<evidence type="ECO:0000256" key="4">
    <source>
        <dbReference type="ARBA" id="ARBA00011738"/>
    </source>
</evidence>
<dbReference type="PIRSF" id="PIRSF001267">
    <property type="entry name" value="Pyrophosphatase_GppA_Ppx"/>
    <property type="match status" value="1"/>
</dbReference>
<dbReference type="Gene3D" id="3.30.420.40">
    <property type="match status" value="1"/>
</dbReference>
<dbReference type="FunFam" id="3.30.420.40:FF:000023">
    <property type="entry name" value="Guanosine-5'-triphosphate,3'-diphosphate pyrophosphatase"/>
    <property type="match status" value="1"/>
</dbReference>
<dbReference type="NCBIfam" id="TIGR03706">
    <property type="entry name" value="exo_poly_only"/>
    <property type="match status" value="1"/>
</dbReference>
<dbReference type="STRING" id="1111735.GCA_000428045_00722"/>
<dbReference type="GO" id="GO:0006798">
    <property type="term" value="P:polyphosphate catabolic process"/>
    <property type="evidence" value="ECO:0007669"/>
    <property type="project" value="TreeGrafter"/>
</dbReference>
<evidence type="ECO:0000259" key="11">
    <source>
        <dbReference type="Pfam" id="PF02541"/>
    </source>
</evidence>
<dbReference type="Pfam" id="PF02541">
    <property type="entry name" value="Ppx-GppA"/>
    <property type="match status" value="1"/>
</dbReference>
<dbReference type="EMBL" id="PKUN01000021">
    <property type="protein sequence ID" value="PLX61133.1"/>
    <property type="molecule type" value="Genomic_DNA"/>
</dbReference>
<dbReference type="CDD" id="cd24053">
    <property type="entry name" value="ASKHA_NBD_EcPPX-GppA-like"/>
    <property type="match status" value="1"/>
</dbReference>
<dbReference type="PANTHER" id="PTHR30005">
    <property type="entry name" value="EXOPOLYPHOSPHATASE"/>
    <property type="match status" value="1"/>
</dbReference>
<name>A0A2N6CVD0_9GAMM</name>
<comment type="catalytic activity">
    <reaction evidence="10">
        <text>[phosphate](n) + H2O = [phosphate](n-1) + phosphate + H(+)</text>
        <dbReference type="Rhea" id="RHEA:21528"/>
        <dbReference type="Rhea" id="RHEA-COMP:9859"/>
        <dbReference type="Rhea" id="RHEA-COMP:14279"/>
        <dbReference type="ChEBI" id="CHEBI:15377"/>
        <dbReference type="ChEBI" id="CHEBI:15378"/>
        <dbReference type="ChEBI" id="CHEBI:16838"/>
        <dbReference type="ChEBI" id="CHEBI:43474"/>
        <dbReference type="EC" id="3.6.1.11"/>
    </reaction>
</comment>
<feature type="domain" description="Ppx/GppA phosphatase C-terminal" evidence="12">
    <location>
        <begin position="319"/>
        <end position="492"/>
    </location>
</feature>
<protein>
    <recommendedName>
        <fullName evidence="6">Exopolyphosphatase</fullName>
        <ecNumber evidence="5">3.6.1.11</ecNumber>
    </recommendedName>
</protein>
<keyword evidence="8" id="KW-0378">Hydrolase</keyword>
<dbReference type="SUPFAM" id="SSF109604">
    <property type="entry name" value="HD-domain/PDEase-like"/>
    <property type="match status" value="1"/>
</dbReference>
<reference evidence="13 14" key="1">
    <citation type="submission" date="2017-11" db="EMBL/GenBank/DDBJ databases">
        <title>Genome-resolved metagenomics identifies genetic mobility, metabolic interactions, and unexpected diversity in perchlorate-reducing communities.</title>
        <authorList>
            <person name="Barnum T.P."/>
            <person name="Figueroa I.A."/>
            <person name="Carlstrom C.I."/>
            <person name="Lucas L.N."/>
            <person name="Engelbrektson A.L."/>
            <person name="Coates J.D."/>
        </authorList>
    </citation>
    <scope>NUCLEOTIDE SEQUENCE [LARGE SCALE GENOMIC DNA]</scope>
    <source>
        <strain evidence="13">BM301</strain>
    </source>
</reference>
<dbReference type="Proteomes" id="UP000235015">
    <property type="component" value="Unassembled WGS sequence"/>
</dbReference>
<comment type="subcellular location">
    <subcellularLocation>
        <location evidence="2">Cell membrane</location>
        <topology evidence="2">Peripheral membrane protein</topology>
    </subcellularLocation>
</comment>
<evidence type="ECO:0000256" key="3">
    <source>
        <dbReference type="ARBA" id="ARBA00007125"/>
    </source>
</evidence>
<dbReference type="InterPro" id="IPR003695">
    <property type="entry name" value="Ppx_GppA_N"/>
</dbReference>